<keyword evidence="6" id="KW-1185">Reference proteome</keyword>
<accession>A0ABN1WHZ0</accession>
<proteinExistence type="inferred from homology"/>
<organism evidence="5 6">
    <name type="scientific">Prauserella halophila</name>
    <dbReference type="NCBI Taxonomy" id="185641"/>
    <lineage>
        <taxon>Bacteria</taxon>
        <taxon>Bacillati</taxon>
        <taxon>Actinomycetota</taxon>
        <taxon>Actinomycetes</taxon>
        <taxon>Pseudonocardiales</taxon>
        <taxon>Pseudonocardiaceae</taxon>
        <taxon>Prauserella</taxon>
    </lineage>
</organism>
<evidence type="ECO:0000256" key="2">
    <source>
        <dbReference type="ARBA" id="ARBA00006411"/>
    </source>
</evidence>
<evidence type="ECO:0000256" key="4">
    <source>
        <dbReference type="ARBA" id="ARBA00023186"/>
    </source>
</evidence>
<evidence type="ECO:0008006" key="7">
    <source>
        <dbReference type="Google" id="ProtNLM"/>
    </source>
</evidence>
<name>A0ABN1WHZ0_9PSEU</name>
<comment type="caution">
    <text evidence="5">The sequence shown here is derived from an EMBL/GenBank/DDBJ whole genome shotgun (WGS) entry which is preliminary data.</text>
</comment>
<evidence type="ECO:0000313" key="5">
    <source>
        <dbReference type="EMBL" id="GAA1251005.1"/>
    </source>
</evidence>
<dbReference type="EMBL" id="BAAALN010000018">
    <property type="protein sequence ID" value="GAA1251005.1"/>
    <property type="molecule type" value="Genomic_DNA"/>
</dbReference>
<reference evidence="5 6" key="1">
    <citation type="journal article" date="2019" name="Int. J. Syst. Evol. Microbiol.">
        <title>The Global Catalogue of Microorganisms (GCM) 10K type strain sequencing project: providing services to taxonomists for standard genome sequencing and annotation.</title>
        <authorList>
            <consortium name="The Broad Institute Genomics Platform"/>
            <consortium name="The Broad Institute Genome Sequencing Center for Infectious Disease"/>
            <person name="Wu L."/>
            <person name="Ma J."/>
        </authorList>
    </citation>
    <scope>NUCLEOTIDE SEQUENCE [LARGE SCALE GENOMIC DNA]</scope>
    <source>
        <strain evidence="5 6">JCM 13023</strain>
    </source>
</reference>
<dbReference type="Pfam" id="PF14011">
    <property type="entry name" value="ESX-1_EspG"/>
    <property type="match status" value="1"/>
</dbReference>
<sequence length="246" mass="27291">MAVINRPVALPRLVLARLWELEGLGSAHPVLGVSEMYTPRDDRAEVDAGIFRGLEEVGIANGEMLTREFRVALRILASPERELYCWSSHGDDPSRSRALAMSTAGGQAVAVQVHDDMVTIAHVDERRLVEEFVGELPQVPAAPVRELHTSRAAYEQRDERRDMFAARPGPEQELHKHMNAPREAAHQVYTGATVDGRYRRSKPFSLVDIRGSGRILVFADGQQNIHLLPGSPANLARTFAATWQAM</sequence>
<comment type="subcellular location">
    <subcellularLocation>
        <location evidence="1">Cytoplasm</location>
    </subcellularLocation>
</comment>
<dbReference type="InterPro" id="IPR025734">
    <property type="entry name" value="EspG"/>
</dbReference>
<protein>
    <recommendedName>
        <fullName evidence="7">ESAT-6 protein secretion system EspG family protein</fullName>
    </recommendedName>
</protein>
<dbReference type="RefSeq" id="WP_253864128.1">
    <property type="nucleotide sequence ID" value="NZ_BAAALN010000018.1"/>
</dbReference>
<evidence type="ECO:0000256" key="3">
    <source>
        <dbReference type="ARBA" id="ARBA00022490"/>
    </source>
</evidence>
<evidence type="ECO:0000313" key="6">
    <source>
        <dbReference type="Proteomes" id="UP001500653"/>
    </source>
</evidence>
<gene>
    <name evidence="5" type="ORF">GCM10009676_42230</name>
</gene>
<keyword evidence="3" id="KW-0963">Cytoplasm</keyword>
<comment type="similarity">
    <text evidence="2">Belongs to the EspG family.</text>
</comment>
<dbReference type="Proteomes" id="UP001500653">
    <property type="component" value="Unassembled WGS sequence"/>
</dbReference>
<evidence type="ECO:0000256" key="1">
    <source>
        <dbReference type="ARBA" id="ARBA00004496"/>
    </source>
</evidence>
<keyword evidence="4" id="KW-0143">Chaperone</keyword>